<accession>A0A285CXK2</accession>
<dbReference type="RefSeq" id="WP_179714280.1">
    <property type="nucleotide sequence ID" value="NZ_JBEPMQ010000019.1"/>
</dbReference>
<reference evidence="1 2" key="1">
    <citation type="submission" date="2017-08" db="EMBL/GenBank/DDBJ databases">
        <authorList>
            <person name="de Groot N.N."/>
        </authorList>
    </citation>
    <scope>NUCLEOTIDE SEQUENCE [LARGE SCALE GENOMIC DNA]</scope>
    <source>
        <strain evidence="1 2">JC228</strain>
    </source>
</reference>
<proteinExistence type="predicted"/>
<dbReference type="AlphaFoldDB" id="A0A285CXK2"/>
<dbReference type="EMBL" id="OAOP01000005">
    <property type="protein sequence ID" value="SNX71673.1"/>
    <property type="molecule type" value="Genomic_DNA"/>
</dbReference>
<evidence type="ECO:0000313" key="2">
    <source>
        <dbReference type="Proteomes" id="UP000219546"/>
    </source>
</evidence>
<keyword evidence="2" id="KW-1185">Reference proteome</keyword>
<dbReference type="Proteomes" id="UP000219546">
    <property type="component" value="Unassembled WGS sequence"/>
</dbReference>
<evidence type="ECO:0000313" key="1">
    <source>
        <dbReference type="EMBL" id="SNX71673.1"/>
    </source>
</evidence>
<organism evidence="1 2">
    <name type="scientific">Bacillus oleivorans</name>
    <dbReference type="NCBI Taxonomy" id="1448271"/>
    <lineage>
        <taxon>Bacteria</taxon>
        <taxon>Bacillati</taxon>
        <taxon>Bacillota</taxon>
        <taxon>Bacilli</taxon>
        <taxon>Bacillales</taxon>
        <taxon>Bacillaceae</taxon>
        <taxon>Bacillus</taxon>
    </lineage>
</organism>
<gene>
    <name evidence="1" type="ORF">SAMN05877753_105335</name>
</gene>
<name>A0A285CXK2_9BACI</name>
<sequence>MRMDYKKNMAHRNKQDVFGVELHDFLVKEATLTEVELAGELGISVGSVRKLKKQIR</sequence>
<protein>
    <submittedName>
        <fullName evidence="1">Uncharacterized protein</fullName>
    </submittedName>
</protein>